<feature type="coiled-coil region" evidence="1">
    <location>
        <begin position="21"/>
        <end position="48"/>
    </location>
</feature>
<comment type="caution">
    <text evidence="3">The sequence shown here is derived from an EMBL/GenBank/DDBJ whole genome shotgun (WGS) entry which is preliminary data.</text>
</comment>
<dbReference type="Proteomes" id="UP000574133">
    <property type="component" value="Unassembled WGS sequence"/>
</dbReference>
<keyword evidence="4" id="KW-1185">Reference proteome</keyword>
<gene>
    <name evidence="3" type="ORF">H4Q31_03735</name>
</gene>
<sequence length="245" mass="27092">MTQTWYGPPQPFDWQAWFERFRQLEQQLQQAVSQIEDMTREIAELKSKPPVHVEYHFDQLKVSRLEGTLNIGLSPQGLQNMEPFDVSGAGNWSPPYAPVPGTVPGTAPGAVSGDAGSAPGAATGPAAVPPPSDATAQRIRGLQAEAASEVERTIPSALHELADQLQVPINEPHLRAIIDDIKKQLNHRVHYYARTTPYPEQGTDEERTNWSRSVLGRTKRDVEAAIAQYLRSLVQSQSEGEREKP</sequence>
<evidence type="ECO:0000256" key="1">
    <source>
        <dbReference type="SAM" id="Coils"/>
    </source>
</evidence>
<dbReference type="Pfam" id="PF10737">
    <property type="entry name" value="GerPC"/>
    <property type="match status" value="2"/>
</dbReference>
<dbReference type="InterPro" id="IPR019673">
    <property type="entry name" value="Spore_germination_GerPC"/>
</dbReference>
<evidence type="ECO:0000313" key="3">
    <source>
        <dbReference type="EMBL" id="MBB6676435.1"/>
    </source>
</evidence>
<keyword evidence="1" id="KW-0175">Coiled coil</keyword>
<reference evidence="3 4" key="1">
    <citation type="submission" date="2020-08" db="EMBL/GenBank/DDBJ databases">
        <title>Cohnella phylogeny.</title>
        <authorList>
            <person name="Dunlap C."/>
        </authorList>
    </citation>
    <scope>NUCLEOTIDE SEQUENCE [LARGE SCALE GENOMIC DNA]</scope>
    <source>
        <strain evidence="3 4">DSM 103658</strain>
    </source>
</reference>
<evidence type="ECO:0000256" key="2">
    <source>
        <dbReference type="SAM" id="MobiDB-lite"/>
    </source>
</evidence>
<dbReference type="RefSeq" id="WP_185177718.1">
    <property type="nucleotide sequence ID" value="NZ_CBCSEP010000007.1"/>
</dbReference>
<feature type="region of interest" description="Disordered" evidence="2">
    <location>
        <begin position="100"/>
        <end position="134"/>
    </location>
</feature>
<name>A0A841T8U4_9BACL</name>
<feature type="compositionally biased region" description="Low complexity" evidence="2">
    <location>
        <begin position="100"/>
        <end position="126"/>
    </location>
</feature>
<protein>
    <submittedName>
        <fullName evidence="3">Uncharacterized protein</fullName>
    </submittedName>
</protein>
<evidence type="ECO:0000313" key="4">
    <source>
        <dbReference type="Proteomes" id="UP000574133"/>
    </source>
</evidence>
<dbReference type="EMBL" id="JACJVN010000016">
    <property type="protein sequence ID" value="MBB6676435.1"/>
    <property type="molecule type" value="Genomic_DNA"/>
</dbReference>
<organism evidence="3 4">
    <name type="scientific">Cohnella lubricantis</name>
    <dbReference type="NCBI Taxonomy" id="2163172"/>
    <lineage>
        <taxon>Bacteria</taxon>
        <taxon>Bacillati</taxon>
        <taxon>Bacillota</taxon>
        <taxon>Bacilli</taxon>
        <taxon>Bacillales</taxon>
        <taxon>Paenibacillaceae</taxon>
        <taxon>Cohnella</taxon>
    </lineage>
</organism>
<dbReference type="AlphaFoldDB" id="A0A841T8U4"/>
<proteinExistence type="predicted"/>
<accession>A0A841T8U4</accession>